<evidence type="ECO:0000256" key="8">
    <source>
        <dbReference type="HAMAP-Rule" id="MF_03151"/>
    </source>
</evidence>
<dbReference type="Pfam" id="PF20977">
    <property type="entry name" value="GatF"/>
    <property type="match status" value="1"/>
</dbReference>
<dbReference type="RefSeq" id="XP_017987691.1">
    <property type="nucleotide sequence ID" value="XM_018131731.1"/>
</dbReference>
<dbReference type="GO" id="GO:0030956">
    <property type="term" value="C:glutamyl-tRNA(Gln) amidotransferase complex"/>
    <property type="evidence" value="ECO:0007669"/>
    <property type="project" value="UniProtKB-UniRule"/>
</dbReference>
<dbReference type="EMBL" id="CP014244">
    <property type="protein sequence ID" value="AMD20695.1"/>
    <property type="molecule type" value="Genomic_DNA"/>
</dbReference>
<dbReference type="STRING" id="45286.A0A0X8HSJ8"/>
<keyword evidence="3 8" id="KW-0999">Mitochondrion inner membrane</keyword>
<evidence type="ECO:0000256" key="5">
    <source>
        <dbReference type="ARBA" id="ARBA00022917"/>
    </source>
</evidence>
<dbReference type="GO" id="GO:0005743">
    <property type="term" value="C:mitochondrial inner membrane"/>
    <property type="evidence" value="ECO:0007669"/>
    <property type="project" value="UniProtKB-SubCell"/>
</dbReference>
<dbReference type="CDD" id="cd21422">
    <property type="entry name" value="GatF"/>
    <property type="match status" value="1"/>
</dbReference>
<sequence>MLKCNMSLIRQYSSSVGRKFANKTDVVEFFSKSTWKSEDYLPKDGQKLQLPTEKEVKKLLRISGLPSDNWKKAQQKLANQLSFINHLQEVEVDNTIDPTHARILPRTVKPLSHTELQDFAEKQPKDASLGEISGSFDGSKLSTISEDGYFVIREGLLNDRK</sequence>
<evidence type="ECO:0000256" key="4">
    <source>
        <dbReference type="ARBA" id="ARBA00022840"/>
    </source>
</evidence>
<evidence type="ECO:0000256" key="1">
    <source>
        <dbReference type="ARBA" id="ARBA00022598"/>
    </source>
</evidence>
<comment type="catalytic activity">
    <reaction evidence="8">
        <text>L-glutamyl-tRNA(Gln) + L-glutamine + ATP + H2O = L-glutaminyl-tRNA(Gln) + L-glutamate + ADP + phosphate + H(+)</text>
        <dbReference type="Rhea" id="RHEA:17521"/>
        <dbReference type="Rhea" id="RHEA-COMP:9681"/>
        <dbReference type="Rhea" id="RHEA-COMP:9684"/>
        <dbReference type="ChEBI" id="CHEBI:15377"/>
        <dbReference type="ChEBI" id="CHEBI:15378"/>
        <dbReference type="ChEBI" id="CHEBI:29985"/>
        <dbReference type="ChEBI" id="CHEBI:30616"/>
        <dbReference type="ChEBI" id="CHEBI:43474"/>
        <dbReference type="ChEBI" id="CHEBI:58359"/>
        <dbReference type="ChEBI" id="CHEBI:78520"/>
        <dbReference type="ChEBI" id="CHEBI:78521"/>
        <dbReference type="ChEBI" id="CHEBI:456216"/>
    </reaction>
</comment>
<evidence type="ECO:0000256" key="7">
    <source>
        <dbReference type="ARBA" id="ARBA00023136"/>
    </source>
</evidence>
<keyword evidence="7 8" id="KW-0472">Membrane</keyword>
<proteinExistence type="inferred from homology"/>
<evidence type="ECO:0000313" key="9">
    <source>
        <dbReference type="EMBL" id="AMD20695.1"/>
    </source>
</evidence>
<comment type="function">
    <text evidence="8">Allows the formation of correctly charged Gln-tRNA(Gln) through the transamidation of misacylated Glu-tRNA(Gln) in the mitochondria. The reaction takes place in the presence of glutamine and ATP through an activated gamma-phospho-Glu-tRNA(Gln). Required for proper protein synthesis within the mitochondrion.</text>
</comment>
<comment type="subcellular location">
    <subcellularLocation>
        <location evidence="8">Mitochondrion inner membrane</location>
        <topology evidence="8">Peripheral membrane protein</topology>
        <orientation evidence="8">Matrix side</orientation>
    </subcellularLocation>
</comment>
<dbReference type="GO" id="GO:0032543">
    <property type="term" value="P:mitochondrial translation"/>
    <property type="evidence" value="ECO:0007669"/>
    <property type="project" value="UniProtKB-UniRule"/>
</dbReference>
<keyword evidence="10" id="KW-1185">Reference proteome</keyword>
<dbReference type="HAMAP" id="MF_03151">
    <property type="entry name" value="GatF"/>
    <property type="match status" value="1"/>
</dbReference>
<dbReference type="Proteomes" id="UP000243052">
    <property type="component" value="Chromosome iv"/>
</dbReference>
<keyword evidence="4 8" id="KW-0067">ATP-binding</keyword>
<evidence type="ECO:0000256" key="2">
    <source>
        <dbReference type="ARBA" id="ARBA00022741"/>
    </source>
</evidence>
<evidence type="ECO:0000313" key="10">
    <source>
        <dbReference type="Proteomes" id="UP000243052"/>
    </source>
</evidence>
<dbReference type="GO" id="GO:0005524">
    <property type="term" value="F:ATP binding"/>
    <property type="evidence" value="ECO:0007669"/>
    <property type="project" value="UniProtKB-KW"/>
</dbReference>
<dbReference type="AlphaFoldDB" id="A0A0X8HSJ8"/>
<keyword evidence="6 8" id="KW-0496">Mitochondrion</keyword>
<dbReference type="InterPro" id="IPR027499">
    <property type="entry name" value="GatF"/>
</dbReference>
<evidence type="ECO:0000256" key="6">
    <source>
        <dbReference type="ARBA" id="ARBA00023128"/>
    </source>
</evidence>
<reference evidence="9 10" key="1">
    <citation type="submission" date="2016-01" db="EMBL/GenBank/DDBJ databases">
        <title>Genome sequence of the yeast Holleya sinecauda.</title>
        <authorList>
            <person name="Dietrich F.S."/>
        </authorList>
    </citation>
    <scope>NUCLEOTIDE SEQUENCE [LARGE SCALE GENOMIC DNA]</scope>
    <source>
        <strain evidence="9 10">ATCC 58844</strain>
    </source>
</reference>
<dbReference type="GeneID" id="28723953"/>
<dbReference type="OrthoDB" id="4053592at2759"/>
<comment type="subunit">
    <text evidence="8">Subunit of the heterotrimeric GatFAB amidotransferase (AdT) complex, composed of A, B and F subunits.</text>
</comment>
<gene>
    <name evidence="8" type="primary">GTF1</name>
    <name evidence="9" type="ORF">AW171_hschr42600</name>
</gene>
<accession>A0A0X8HSJ8</accession>
<name>A0A0X8HSJ8_9SACH</name>
<dbReference type="EC" id="6.3.5.-" evidence="8"/>
<comment type="similarity">
    <text evidence="8">Belongs to the GatF family.</text>
</comment>
<dbReference type="GO" id="GO:0070681">
    <property type="term" value="P:glutaminyl-tRNAGln biosynthesis via transamidation"/>
    <property type="evidence" value="ECO:0007669"/>
    <property type="project" value="UniProtKB-UniRule"/>
</dbReference>
<evidence type="ECO:0000256" key="3">
    <source>
        <dbReference type="ARBA" id="ARBA00022792"/>
    </source>
</evidence>
<keyword evidence="1 8" id="KW-0436">Ligase</keyword>
<protein>
    <recommendedName>
        <fullName evidence="8">Glutamyl-tRNA(Gln) amidotransferase subunit F, mitochondrial</fullName>
        <shortName evidence="8">Glu-AdT subunit F</shortName>
        <ecNumber evidence="8">6.3.5.-</ecNumber>
    </recommendedName>
</protein>
<dbReference type="GO" id="GO:0050567">
    <property type="term" value="F:glutaminyl-tRNA synthase (glutamine-hydrolyzing) activity"/>
    <property type="evidence" value="ECO:0007669"/>
    <property type="project" value="UniProtKB-UniRule"/>
</dbReference>
<keyword evidence="5 8" id="KW-0648">Protein biosynthesis</keyword>
<keyword evidence="2 8" id="KW-0547">Nucleotide-binding</keyword>
<organism evidence="9 10">
    <name type="scientific">Eremothecium sinecaudum</name>
    <dbReference type="NCBI Taxonomy" id="45286"/>
    <lineage>
        <taxon>Eukaryota</taxon>
        <taxon>Fungi</taxon>
        <taxon>Dikarya</taxon>
        <taxon>Ascomycota</taxon>
        <taxon>Saccharomycotina</taxon>
        <taxon>Saccharomycetes</taxon>
        <taxon>Saccharomycetales</taxon>
        <taxon>Saccharomycetaceae</taxon>
        <taxon>Eremothecium</taxon>
    </lineage>
</organism>